<comment type="subcellular location">
    <subcellularLocation>
        <location evidence="1">Cell membrane</location>
        <topology evidence="1">Multi-pass membrane protein</topology>
    </subcellularLocation>
</comment>
<dbReference type="Proteomes" id="UP001501004">
    <property type="component" value="Unassembled WGS sequence"/>
</dbReference>
<evidence type="ECO:0000256" key="7">
    <source>
        <dbReference type="SAM" id="MobiDB-lite"/>
    </source>
</evidence>
<sequence length="199" mass="20137">MVGIAKLAFRVVLGGLFIGHGTQKLFGWFGGGGLDGTEKMMDHLDLHPPRRNAVLSGVTEAGCGALLVAGAATPLAATGLVATMATAIRTVHGKNGPWNANRGWEFNAVIIAALGMLVEGGPGKLSVDAVVGRARGGTGLAIGVLVAGAAASTAVVELGRWVARRDAARVVADAADESTADEANSKDDSKIDSSLATKR</sequence>
<evidence type="ECO:0000256" key="1">
    <source>
        <dbReference type="ARBA" id="ARBA00004651"/>
    </source>
</evidence>
<reference evidence="9" key="1">
    <citation type="journal article" date="2019" name="Int. J. Syst. Evol. Microbiol.">
        <title>The Global Catalogue of Microorganisms (GCM) 10K type strain sequencing project: providing services to taxonomists for standard genome sequencing and annotation.</title>
        <authorList>
            <consortium name="The Broad Institute Genomics Platform"/>
            <consortium name="The Broad Institute Genome Sequencing Center for Infectious Disease"/>
            <person name="Wu L."/>
            <person name="Ma J."/>
        </authorList>
    </citation>
    <scope>NUCLEOTIDE SEQUENCE [LARGE SCALE GENOMIC DNA]</scope>
    <source>
        <strain evidence="9">JCM 16949</strain>
    </source>
</reference>
<evidence type="ECO:0000256" key="6">
    <source>
        <dbReference type="ARBA" id="ARBA00023136"/>
    </source>
</evidence>
<dbReference type="EMBL" id="BAABAE010000003">
    <property type="protein sequence ID" value="GAA3743060.1"/>
    <property type="molecule type" value="Genomic_DNA"/>
</dbReference>
<evidence type="ECO:0000256" key="4">
    <source>
        <dbReference type="ARBA" id="ARBA00022692"/>
    </source>
</evidence>
<accession>A0ABP7FPZ8</accession>
<evidence type="ECO:0000313" key="9">
    <source>
        <dbReference type="Proteomes" id="UP001501004"/>
    </source>
</evidence>
<dbReference type="RefSeq" id="WP_344755894.1">
    <property type="nucleotide sequence ID" value="NZ_BAABAE010000003.1"/>
</dbReference>
<evidence type="ECO:0000256" key="5">
    <source>
        <dbReference type="ARBA" id="ARBA00022989"/>
    </source>
</evidence>
<protein>
    <recommendedName>
        <fullName evidence="10">DoxX family protein</fullName>
    </recommendedName>
</protein>
<evidence type="ECO:0000313" key="8">
    <source>
        <dbReference type="EMBL" id="GAA3743060.1"/>
    </source>
</evidence>
<keyword evidence="4" id="KW-0812">Transmembrane</keyword>
<keyword evidence="5" id="KW-1133">Transmembrane helix</keyword>
<dbReference type="InterPro" id="IPR051907">
    <property type="entry name" value="DoxX-like_oxidoreductase"/>
</dbReference>
<evidence type="ECO:0008006" key="10">
    <source>
        <dbReference type="Google" id="ProtNLM"/>
    </source>
</evidence>
<keyword evidence="3" id="KW-1003">Cell membrane</keyword>
<dbReference type="PANTHER" id="PTHR33452:SF1">
    <property type="entry name" value="INNER MEMBRANE PROTEIN YPHA-RELATED"/>
    <property type="match status" value="1"/>
</dbReference>
<gene>
    <name evidence="8" type="ORF">GCM10022239_18120</name>
</gene>
<organism evidence="8 9">
    <name type="scientific">Leifsonella bigeumensis</name>
    <dbReference type="NCBI Taxonomy" id="433643"/>
    <lineage>
        <taxon>Bacteria</taxon>
        <taxon>Bacillati</taxon>
        <taxon>Actinomycetota</taxon>
        <taxon>Actinomycetes</taxon>
        <taxon>Micrococcales</taxon>
        <taxon>Microbacteriaceae</taxon>
        <taxon>Leifsonella</taxon>
    </lineage>
</organism>
<dbReference type="Pfam" id="PF07681">
    <property type="entry name" value="DoxX"/>
    <property type="match status" value="1"/>
</dbReference>
<comment type="similarity">
    <text evidence="2">Belongs to the DoxX family.</text>
</comment>
<proteinExistence type="inferred from homology"/>
<dbReference type="PANTHER" id="PTHR33452">
    <property type="entry name" value="OXIDOREDUCTASE CATD-RELATED"/>
    <property type="match status" value="1"/>
</dbReference>
<dbReference type="InterPro" id="IPR032808">
    <property type="entry name" value="DoxX"/>
</dbReference>
<evidence type="ECO:0000256" key="3">
    <source>
        <dbReference type="ARBA" id="ARBA00022475"/>
    </source>
</evidence>
<evidence type="ECO:0000256" key="2">
    <source>
        <dbReference type="ARBA" id="ARBA00006679"/>
    </source>
</evidence>
<name>A0ABP7FPZ8_9MICO</name>
<comment type="caution">
    <text evidence="8">The sequence shown here is derived from an EMBL/GenBank/DDBJ whole genome shotgun (WGS) entry which is preliminary data.</text>
</comment>
<keyword evidence="9" id="KW-1185">Reference proteome</keyword>
<feature type="region of interest" description="Disordered" evidence="7">
    <location>
        <begin position="173"/>
        <end position="199"/>
    </location>
</feature>
<keyword evidence="6" id="KW-0472">Membrane</keyword>